<feature type="transmembrane region" description="Helical" evidence="12">
    <location>
        <begin position="998"/>
        <end position="1016"/>
    </location>
</feature>
<dbReference type="Gene3D" id="3.80.10.10">
    <property type="entry name" value="Ribonuclease Inhibitor"/>
    <property type="match status" value="5"/>
</dbReference>
<name>A0A7N2LCS0_QUELO</name>
<evidence type="ECO:0000313" key="16">
    <source>
        <dbReference type="EnsemblPlants" id="QL04p004305:mrna"/>
    </source>
</evidence>
<dbReference type="FunFam" id="3.80.10.10:FF:000095">
    <property type="entry name" value="LRR receptor-like serine/threonine-protein kinase GSO1"/>
    <property type="match status" value="1"/>
</dbReference>
<evidence type="ECO:0000256" key="7">
    <source>
        <dbReference type="ARBA" id="ARBA00022989"/>
    </source>
</evidence>
<feature type="region of interest" description="Disordered" evidence="11">
    <location>
        <begin position="1380"/>
        <end position="1494"/>
    </location>
</feature>
<protein>
    <recommendedName>
        <fullName evidence="18">Leucine-rich repeat-containing N-terminal plant-type domain-containing protein</fullName>
    </recommendedName>
</protein>
<evidence type="ECO:0000256" key="11">
    <source>
        <dbReference type="SAM" id="MobiDB-lite"/>
    </source>
</evidence>
<dbReference type="InterPro" id="IPR051502">
    <property type="entry name" value="RLP_Defense_Trigger"/>
</dbReference>
<dbReference type="PANTHER" id="PTHR48062">
    <property type="entry name" value="RECEPTOR-LIKE PROTEIN 14"/>
    <property type="match status" value="1"/>
</dbReference>
<dbReference type="SUPFAM" id="SSF52058">
    <property type="entry name" value="L domain-like"/>
    <property type="match status" value="2"/>
</dbReference>
<evidence type="ECO:0000256" key="3">
    <source>
        <dbReference type="ARBA" id="ARBA00022614"/>
    </source>
</evidence>
<feature type="compositionally biased region" description="Low complexity" evidence="11">
    <location>
        <begin position="1068"/>
        <end position="1084"/>
    </location>
</feature>
<dbReference type="Pfam" id="PF13855">
    <property type="entry name" value="LRR_8"/>
    <property type="match status" value="1"/>
</dbReference>
<accession>A0A7N2LCS0</accession>
<evidence type="ECO:0000256" key="9">
    <source>
        <dbReference type="ARBA" id="ARBA00023180"/>
    </source>
</evidence>
<evidence type="ECO:0000259" key="14">
    <source>
        <dbReference type="Pfam" id="PF08263"/>
    </source>
</evidence>
<dbReference type="InterPro" id="IPR055414">
    <property type="entry name" value="LRR_R13L4/SHOC2-like"/>
</dbReference>
<keyword evidence="9" id="KW-0325">Glycoprotein</keyword>
<dbReference type="Pfam" id="PF08263">
    <property type="entry name" value="LRRNT_2"/>
    <property type="match status" value="1"/>
</dbReference>
<evidence type="ECO:0000256" key="1">
    <source>
        <dbReference type="ARBA" id="ARBA00004251"/>
    </source>
</evidence>
<sequence>MNGCFGCWEQERIALLQYKASVNYNDDYDITPWDSADKESDCCEWEGVKCNITTGRVIQLALNSTISYWSGESGGGSHFNASLFLPFEELQYLDFSDNSIRGWVPNEGFERLYVLSKLEVLHLEYNNFNDSILSSLSGIASLKELYLGYNNLNGSIPIQGFERFSLLSKLEVLHLDDTNFNHSILQSLSGIASLKELDLSKNNLNGSIHIKDSSILTKLQLLDLSGNDFSAQVLESLIAFPSLKTLDLSNNNLEGSFTTKELSKLNNLEQLNLDGSSFDKSLLHKIGVMTSLNALTMVACGLNGTLPDQGWCGLKKLQEIDLSYNNFEGRLPSCMANLTSLRVLDLSNNHFNGNIVQSPLSSLTSLEYLSFSDNNFAIPSTLSFLSNLSNLKILLSDNNILALEPDSLTWIPTFQLKVFSLSNCSSNIHNRTLPRLLHYQYDLRGIVLSHNKLVGQFPTYLLENKTRLEIFIVNNNSFTGPFMVPYDIRPNMLRIDISNNYLHGPIPTNLGLIFPNLESLKLSGNKFEGNIPSSFGNLVFLRSLDLSENHFSGTIPMHFIMGCYNLELLILSSNSFSGQIFPANSNWTNLRNLHLDNNQFSGTLPTWIGNVTSLEDIVMAKNHFEGPIPIELCKLVDLAFLDLSDNNLFGSVPSCFNSSSISYFQLNKNCLSGPIPSSFQNNSYLLALNLRDNHLTGNIPNWIGSLSSLRILLLKANHLEGQIPIQVCLLQNLNILDLSYNKFSGLIPYCLSNITFDASAHKTSLRGLSSGVTFLRSLSLYLNTKSNIIKYLPYDLSTFRGVMDAEEEVEFTTKTRTYSYKGDILEYMFGIDLSCNNLVGKIPTGTRLDLSYNNLNGKIPPRLTEMTSLAVFIVAHNNLSGTTPDRKNQFVTFGESSYEGNPLLCGPPLHNSCTKMRQLSIMPMDIDGEEGDSFMDMGIFYISFVVAYITVLLEMAAVLYLKPYWRRAWFNLIEDCIDTYRCFFVVLYRSGRAIWTSWRWIIFCFSISCPFVQRVVQDIVVISTKFRFFVRHVSRNCWLASRVDFVSQRDRHVSISECLEKEIDDYQDGSSESDGSVDSSSCSDSSDEHYSSGVPGIPLEEFQEQRRRAASGSGASSSRQPSSPPQDEEEDEDVIYSCAPEVASTLDDAKLKTLVDRYQIPKELNPRLPHPGEWCCSPSSGLGVYASYLLAGLRFPLNSFCRDLFQRLGIGPNQLNPNGWRTIVAMQVLWREALEGNRPITVDEFLYCYKPSEIKKSAGFYQFSSRGSYYSLITGRSSSDRLWKKEFFIISGNWAGDPADVGIPLFPPFTSPLGRLRPKAVVRPRLDKFFLDQIEVVRTFPGRTFHDLLTFTRLATWGLGPTPTAENLSHEELTRRRISTMRENKERTVASGDEDVAAPTAKVASVQAGKRKSKSISSTVDLDDLPSRRGHKKQKPRTSLPKVPKFVPPTVNLDEPVVDVEPVQTVHPVPSDPPPAPKTSHKPDPSESSDRPSNLVLDEGYAWRTFKGIVTDHEVNECYNMSVKKFERSGIHDLFKAMSKFYTATCQAKELASEAKTAKDKAKELGHEVLLKKGEVIRLTEDFNRLLGSETKLKNEVEELKADNLEKDTRIVHLEGQVSELTSSLEKAREEAIAAFKKSDEYKNRLDSHYAAGYEDFRADAKEAYPDLDFNSFKLPLATESFVLQTSSEDVNIMDDANTEVIQDDPKTSLPK</sequence>
<dbReference type="EnsemblPlants" id="QL04p004305:mrna">
    <property type="protein sequence ID" value="QL04p004305:mrna"/>
    <property type="gene ID" value="QL04p004305"/>
</dbReference>
<keyword evidence="6" id="KW-0677">Repeat</keyword>
<feature type="domain" description="Disease resistance R13L4/SHOC-2-like LRR" evidence="15">
    <location>
        <begin position="232"/>
        <end position="438"/>
    </location>
</feature>
<dbReference type="InterPro" id="IPR003591">
    <property type="entry name" value="Leu-rich_rpt_typical-subtyp"/>
</dbReference>
<comment type="similarity">
    <text evidence="2">Belongs to the RLP family.</text>
</comment>
<dbReference type="InterPro" id="IPR032675">
    <property type="entry name" value="LRR_dom_sf"/>
</dbReference>
<organism evidence="16 17">
    <name type="scientific">Quercus lobata</name>
    <name type="common">Valley oak</name>
    <dbReference type="NCBI Taxonomy" id="97700"/>
    <lineage>
        <taxon>Eukaryota</taxon>
        <taxon>Viridiplantae</taxon>
        <taxon>Streptophyta</taxon>
        <taxon>Embryophyta</taxon>
        <taxon>Tracheophyta</taxon>
        <taxon>Spermatophyta</taxon>
        <taxon>Magnoliopsida</taxon>
        <taxon>eudicotyledons</taxon>
        <taxon>Gunneridae</taxon>
        <taxon>Pentapetalae</taxon>
        <taxon>rosids</taxon>
        <taxon>fabids</taxon>
        <taxon>Fagales</taxon>
        <taxon>Fagaceae</taxon>
        <taxon>Quercus</taxon>
    </lineage>
</organism>
<reference evidence="16" key="2">
    <citation type="submission" date="2021-01" db="UniProtKB">
        <authorList>
            <consortium name="EnsemblPlants"/>
        </authorList>
    </citation>
    <scope>IDENTIFICATION</scope>
</reference>
<dbReference type="PRINTS" id="PR00019">
    <property type="entry name" value="LEURICHRPT"/>
</dbReference>
<dbReference type="InParanoid" id="A0A7N2LCS0"/>
<keyword evidence="5" id="KW-0732">Signal</keyword>
<keyword evidence="17" id="KW-1185">Reference proteome</keyword>
<keyword evidence="7 12" id="KW-1133">Transmembrane helix</keyword>
<evidence type="ECO:0000256" key="12">
    <source>
        <dbReference type="SAM" id="Phobius"/>
    </source>
</evidence>
<feature type="domain" description="Transposase (putative) gypsy type" evidence="13">
    <location>
        <begin position="1185"/>
        <end position="1226"/>
    </location>
</feature>
<dbReference type="Pfam" id="PF04195">
    <property type="entry name" value="Transposase_28"/>
    <property type="match status" value="1"/>
</dbReference>
<evidence type="ECO:0000256" key="10">
    <source>
        <dbReference type="SAM" id="Coils"/>
    </source>
</evidence>
<dbReference type="Pfam" id="PF23598">
    <property type="entry name" value="LRR_14"/>
    <property type="match status" value="1"/>
</dbReference>
<evidence type="ECO:0008006" key="18">
    <source>
        <dbReference type="Google" id="ProtNLM"/>
    </source>
</evidence>
<comment type="subcellular location">
    <subcellularLocation>
        <location evidence="1">Cell membrane</location>
        <topology evidence="1">Single-pass type I membrane protein</topology>
    </subcellularLocation>
</comment>
<dbReference type="EMBL" id="LRBV02000004">
    <property type="status" value="NOT_ANNOTATED_CDS"/>
    <property type="molecule type" value="Genomic_DNA"/>
</dbReference>
<evidence type="ECO:0000256" key="8">
    <source>
        <dbReference type="ARBA" id="ARBA00023136"/>
    </source>
</evidence>
<feature type="transmembrane region" description="Helical" evidence="12">
    <location>
        <begin position="939"/>
        <end position="961"/>
    </location>
</feature>
<evidence type="ECO:0000256" key="4">
    <source>
        <dbReference type="ARBA" id="ARBA00022692"/>
    </source>
</evidence>
<dbReference type="PANTHER" id="PTHR48062:SF6">
    <property type="entry name" value="LEUCINE-RICH REPEAT RECEPTOR PROTEIN KINASE MSL1-LIKE ISOFORM X1"/>
    <property type="match status" value="1"/>
</dbReference>
<feature type="compositionally biased region" description="Low complexity" evidence="11">
    <location>
        <begin position="1110"/>
        <end position="1121"/>
    </location>
</feature>
<evidence type="ECO:0000256" key="6">
    <source>
        <dbReference type="ARBA" id="ARBA00022737"/>
    </source>
</evidence>
<evidence type="ECO:0000259" key="15">
    <source>
        <dbReference type="Pfam" id="PF23598"/>
    </source>
</evidence>
<dbReference type="Gramene" id="QL04p004305:mrna">
    <property type="protein sequence ID" value="QL04p004305:mrna"/>
    <property type="gene ID" value="QL04p004305"/>
</dbReference>
<evidence type="ECO:0000313" key="17">
    <source>
        <dbReference type="Proteomes" id="UP000594261"/>
    </source>
</evidence>
<dbReference type="InterPro" id="IPR013210">
    <property type="entry name" value="LRR_N_plant-typ"/>
</dbReference>
<dbReference type="FunFam" id="3.80.10.10:FF:000041">
    <property type="entry name" value="LRR receptor-like serine/threonine-protein kinase ERECTA"/>
    <property type="match status" value="1"/>
</dbReference>
<feature type="coiled-coil region" evidence="10">
    <location>
        <begin position="1611"/>
        <end position="1645"/>
    </location>
</feature>
<keyword evidence="10" id="KW-0175">Coiled coil</keyword>
<feature type="compositionally biased region" description="Basic and acidic residues" evidence="11">
    <location>
        <begin position="1481"/>
        <end position="1490"/>
    </location>
</feature>
<keyword evidence="4 12" id="KW-0812">Transmembrane</keyword>
<proteinExistence type="inferred from homology"/>
<dbReference type="InterPro" id="IPR001611">
    <property type="entry name" value="Leu-rich_rpt"/>
</dbReference>
<evidence type="ECO:0000259" key="13">
    <source>
        <dbReference type="Pfam" id="PF04195"/>
    </source>
</evidence>
<dbReference type="Pfam" id="PF00560">
    <property type="entry name" value="LRR_1"/>
    <property type="match status" value="5"/>
</dbReference>
<evidence type="ECO:0000256" key="5">
    <source>
        <dbReference type="ARBA" id="ARBA00022729"/>
    </source>
</evidence>
<evidence type="ECO:0000256" key="2">
    <source>
        <dbReference type="ARBA" id="ARBA00009592"/>
    </source>
</evidence>
<dbReference type="FunCoup" id="A0A7N2LCS0">
    <property type="interactions" value="463"/>
</dbReference>
<dbReference type="SMART" id="SM00369">
    <property type="entry name" value="LRR_TYP"/>
    <property type="match status" value="12"/>
</dbReference>
<dbReference type="InterPro" id="IPR007321">
    <property type="entry name" value="Transposase_28"/>
</dbReference>
<reference evidence="16 17" key="1">
    <citation type="journal article" date="2016" name="G3 (Bethesda)">
        <title>First Draft Assembly and Annotation of the Genome of a California Endemic Oak Quercus lobata Nee (Fagaceae).</title>
        <authorList>
            <person name="Sork V.L."/>
            <person name="Fitz-Gibbon S.T."/>
            <person name="Puiu D."/>
            <person name="Crepeau M."/>
            <person name="Gugger P.F."/>
            <person name="Sherman R."/>
            <person name="Stevens K."/>
            <person name="Langley C.H."/>
            <person name="Pellegrini M."/>
            <person name="Salzberg S.L."/>
        </authorList>
    </citation>
    <scope>NUCLEOTIDE SEQUENCE [LARGE SCALE GENOMIC DNA]</scope>
    <source>
        <strain evidence="16 17">cv. SW786</strain>
    </source>
</reference>
<feature type="domain" description="Leucine-rich repeat-containing N-terminal plant-type" evidence="14">
    <location>
        <begin position="10"/>
        <end position="51"/>
    </location>
</feature>
<keyword evidence="8 12" id="KW-0472">Membrane</keyword>
<keyword evidence="3" id="KW-0433">Leucine-rich repeat</keyword>
<dbReference type="GO" id="GO:0005886">
    <property type="term" value="C:plasma membrane"/>
    <property type="evidence" value="ECO:0007669"/>
    <property type="project" value="UniProtKB-SubCell"/>
</dbReference>
<dbReference type="Proteomes" id="UP000594261">
    <property type="component" value="Chromosome 4"/>
</dbReference>
<dbReference type="SUPFAM" id="SSF52047">
    <property type="entry name" value="RNI-like"/>
    <property type="match status" value="1"/>
</dbReference>
<feature type="region of interest" description="Disordered" evidence="11">
    <location>
        <begin position="1065"/>
        <end position="1133"/>
    </location>
</feature>